<dbReference type="PANTHER" id="PTHR35528:SF3">
    <property type="entry name" value="BLL1675 PROTEIN"/>
    <property type="match status" value="1"/>
</dbReference>
<evidence type="ECO:0000313" key="7">
    <source>
        <dbReference type="Proteomes" id="UP000019483"/>
    </source>
</evidence>
<evidence type="ECO:0000259" key="5">
    <source>
        <dbReference type="PROSITE" id="PS50994"/>
    </source>
</evidence>
<proteinExistence type="predicted"/>
<evidence type="ECO:0000313" key="6">
    <source>
        <dbReference type="EMBL" id="ETA68458.1"/>
    </source>
</evidence>
<dbReference type="InterPro" id="IPR047930">
    <property type="entry name" value="Transpos_IS6"/>
</dbReference>
<dbReference type="PANTHER" id="PTHR35528">
    <property type="entry name" value="BLL1675 PROTEIN"/>
    <property type="match status" value="1"/>
</dbReference>
<dbReference type="InterPro" id="IPR032874">
    <property type="entry name" value="DDE_dom"/>
</dbReference>
<dbReference type="InterPro" id="IPR036397">
    <property type="entry name" value="RNaseH_sf"/>
</dbReference>
<dbReference type="PROSITE" id="PS50994">
    <property type="entry name" value="INTEGRASE"/>
    <property type="match status" value="1"/>
</dbReference>
<sequence>MNCKKCDSSKVVKIGKRDGIQRYKCKECNFRFLENDNFGRMRSQKHIIAVAIGFYFDGMSVRKIQEQIRYIFKVDVSQVTIHNWITKYSNLVYDYVSSLKVEFGDNWHVDETAIKIKGEQKWFWEIIDEDTRFMVAGHLSNTRTNKDCTILFEDAANRAMNKPKFIFADGCFAYRKPFNKVFYDRRTKDTKLIQNVGINSRRTNNIVERLHGSLKDMLRARRGLDSMDKTRLLLEGWFVHYNFLRPHSALKGKTPAEAAGVDIDTSNKWESLIDQATKWQASINGA</sequence>
<gene>
    <name evidence="6" type="ORF">MettiDRAFT_1929</name>
</gene>
<dbReference type="GO" id="GO:0003677">
    <property type="term" value="F:DNA binding"/>
    <property type="evidence" value="ECO:0007669"/>
    <property type="project" value="UniProtKB-KW"/>
</dbReference>
<keyword evidence="7" id="KW-1185">Reference proteome</keyword>
<accession>W9DRS3</accession>
<comment type="caution">
    <text evidence="6">The sequence shown here is derived from an EMBL/GenBank/DDBJ whole genome shotgun (WGS) entry which is preliminary data.</text>
</comment>
<dbReference type="EMBL" id="AZAJ01000001">
    <property type="protein sequence ID" value="ETA68458.1"/>
    <property type="molecule type" value="Genomic_DNA"/>
</dbReference>
<dbReference type="STRING" id="1090322.MettiDRAFT_1929"/>
<organism evidence="6 7">
    <name type="scientific">Methanolobus tindarius DSM 2278</name>
    <dbReference type="NCBI Taxonomy" id="1090322"/>
    <lineage>
        <taxon>Archaea</taxon>
        <taxon>Methanobacteriati</taxon>
        <taxon>Methanobacteriota</taxon>
        <taxon>Stenosarchaea group</taxon>
        <taxon>Methanomicrobia</taxon>
        <taxon>Methanosarcinales</taxon>
        <taxon>Methanosarcinaceae</taxon>
        <taxon>Methanolobus</taxon>
    </lineage>
</organism>
<protein>
    <submittedName>
        <fullName evidence="6">Transposase</fullName>
    </submittedName>
</protein>
<dbReference type="Pfam" id="PF13610">
    <property type="entry name" value="DDE_Tnp_IS240"/>
    <property type="match status" value="1"/>
</dbReference>
<dbReference type="Proteomes" id="UP000019483">
    <property type="component" value="Unassembled WGS sequence"/>
</dbReference>
<name>W9DRS3_METTI</name>
<keyword evidence="4" id="KW-0233">DNA recombination</keyword>
<comment type="function">
    <text evidence="1">Involved in the transposition of the insertion sequence.</text>
</comment>
<dbReference type="SUPFAM" id="SSF53098">
    <property type="entry name" value="Ribonuclease H-like"/>
    <property type="match status" value="1"/>
</dbReference>
<dbReference type="GO" id="GO:0015074">
    <property type="term" value="P:DNA integration"/>
    <property type="evidence" value="ECO:0007669"/>
    <property type="project" value="InterPro"/>
</dbReference>
<dbReference type="NCBIfam" id="NF033587">
    <property type="entry name" value="transpos_IS6"/>
    <property type="match status" value="1"/>
</dbReference>
<dbReference type="GO" id="GO:0032196">
    <property type="term" value="P:transposition"/>
    <property type="evidence" value="ECO:0007669"/>
    <property type="project" value="UniProtKB-KW"/>
</dbReference>
<dbReference type="Gene3D" id="3.30.420.10">
    <property type="entry name" value="Ribonuclease H-like superfamily/Ribonuclease H"/>
    <property type="match status" value="1"/>
</dbReference>
<dbReference type="GO" id="GO:0006310">
    <property type="term" value="P:DNA recombination"/>
    <property type="evidence" value="ECO:0007669"/>
    <property type="project" value="UniProtKB-KW"/>
</dbReference>
<evidence type="ECO:0000256" key="4">
    <source>
        <dbReference type="ARBA" id="ARBA00023172"/>
    </source>
</evidence>
<dbReference type="InterPro" id="IPR001584">
    <property type="entry name" value="Integrase_cat-core"/>
</dbReference>
<evidence type="ECO:0000256" key="1">
    <source>
        <dbReference type="ARBA" id="ARBA00002286"/>
    </source>
</evidence>
<dbReference type="InterPro" id="IPR052183">
    <property type="entry name" value="IS_Transposase"/>
</dbReference>
<dbReference type="RefSeq" id="WP_023845593.1">
    <property type="nucleotide sequence ID" value="NZ_AZAJ01000001.1"/>
</dbReference>
<evidence type="ECO:0000256" key="2">
    <source>
        <dbReference type="ARBA" id="ARBA00022578"/>
    </source>
</evidence>
<dbReference type="InterPro" id="IPR012337">
    <property type="entry name" value="RNaseH-like_sf"/>
</dbReference>
<keyword evidence="3" id="KW-0238">DNA-binding</keyword>
<dbReference type="OrthoDB" id="43045at2157"/>
<feature type="domain" description="Integrase catalytic" evidence="5">
    <location>
        <begin position="96"/>
        <end position="263"/>
    </location>
</feature>
<evidence type="ECO:0000256" key="3">
    <source>
        <dbReference type="ARBA" id="ARBA00023125"/>
    </source>
</evidence>
<dbReference type="AlphaFoldDB" id="W9DRS3"/>
<reference evidence="6 7" key="1">
    <citation type="submission" date="2013-08" db="EMBL/GenBank/DDBJ databases">
        <authorList>
            <consortium name="DOE Joint Genome Institute"/>
            <person name="Eisen J."/>
            <person name="Huntemann M."/>
            <person name="Han J."/>
            <person name="Chen A."/>
            <person name="Kyrpides N."/>
            <person name="Mavromatis K."/>
            <person name="Markowitz V."/>
            <person name="Palaniappan K."/>
            <person name="Ivanova N."/>
            <person name="Schaumberg A."/>
            <person name="Pati A."/>
            <person name="Liolios K."/>
            <person name="Nordberg H.P."/>
            <person name="Cantor M.N."/>
            <person name="Hua S.X."/>
            <person name="Woyke T."/>
        </authorList>
    </citation>
    <scope>NUCLEOTIDE SEQUENCE [LARGE SCALE GENOMIC DNA]</scope>
    <source>
        <strain evidence="6 7">DSM 2278</strain>
    </source>
</reference>
<keyword evidence="2" id="KW-0815">Transposition</keyword>